<dbReference type="InterPro" id="IPR010290">
    <property type="entry name" value="TM_effector"/>
</dbReference>
<feature type="transmembrane region" description="Helical" evidence="7">
    <location>
        <begin position="87"/>
        <end position="110"/>
    </location>
</feature>
<feature type="transmembrane region" description="Helical" evidence="7">
    <location>
        <begin position="354"/>
        <end position="373"/>
    </location>
</feature>
<keyword evidence="2" id="KW-0813">Transport</keyword>
<dbReference type="RefSeq" id="WP_085212685.1">
    <property type="nucleotide sequence ID" value="NZ_FXAM01000001.1"/>
</dbReference>
<organism evidence="9 10">
    <name type="scientific">Methylomagnum ishizawai</name>
    <dbReference type="NCBI Taxonomy" id="1760988"/>
    <lineage>
        <taxon>Bacteria</taxon>
        <taxon>Pseudomonadati</taxon>
        <taxon>Pseudomonadota</taxon>
        <taxon>Gammaproteobacteria</taxon>
        <taxon>Methylococcales</taxon>
        <taxon>Methylococcaceae</taxon>
        <taxon>Methylomagnum</taxon>
    </lineage>
</organism>
<keyword evidence="3" id="KW-1003">Cell membrane</keyword>
<evidence type="ECO:0000256" key="5">
    <source>
        <dbReference type="ARBA" id="ARBA00022989"/>
    </source>
</evidence>
<dbReference type="PANTHER" id="PTHR23513:SF11">
    <property type="entry name" value="STAPHYLOFERRIN A TRANSPORTER"/>
    <property type="match status" value="1"/>
</dbReference>
<dbReference type="AlphaFoldDB" id="A0A1Y6CX07"/>
<feature type="transmembrane region" description="Helical" evidence="7">
    <location>
        <begin position="233"/>
        <end position="254"/>
    </location>
</feature>
<keyword evidence="4 7" id="KW-0812">Transmembrane</keyword>
<proteinExistence type="predicted"/>
<evidence type="ECO:0000259" key="8">
    <source>
        <dbReference type="PROSITE" id="PS50850"/>
    </source>
</evidence>
<feature type="domain" description="Major facilitator superfamily (MFS) profile" evidence="8">
    <location>
        <begin position="21"/>
        <end position="408"/>
    </location>
</feature>
<name>A0A1Y6CX07_9GAMM</name>
<gene>
    <name evidence="9" type="ORF">SAMN02949497_2240</name>
</gene>
<dbReference type="PROSITE" id="PS50850">
    <property type="entry name" value="MFS"/>
    <property type="match status" value="1"/>
</dbReference>
<evidence type="ECO:0000256" key="1">
    <source>
        <dbReference type="ARBA" id="ARBA00004651"/>
    </source>
</evidence>
<dbReference type="CDD" id="cd06173">
    <property type="entry name" value="MFS_MefA_like"/>
    <property type="match status" value="1"/>
</dbReference>
<evidence type="ECO:0000256" key="7">
    <source>
        <dbReference type="SAM" id="Phobius"/>
    </source>
</evidence>
<dbReference type="PANTHER" id="PTHR23513">
    <property type="entry name" value="INTEGRAL MEMBRANE EFFLUX PROTEIN-RELATED"/>
    <property type="match status" value="1"/>
</dbReference>
<dbReference type="Pfam" id="PF05977">
    <property type="entry name" value="MFS_3"/>
    <property type="match status" value="1"/>
</dbReference>
<feature type="transmembrane region" description="Helical" evidence="7">
    <location>
        <begin position="296"/>
        <end position="314"/>
    </location>
</feature>
<dbReference type="OrthoDB" id="9775268at2"/>
<dbReference type="Gene3D" id="1.20.1250.20">
    <property type="entry name" value="MFS general substrate transporter like domains"/>
    <property type="match status" value="1"/>
</dbReference>
<evidence type="ECO:0000256" key="2">
    <source>
        <dbReference type="ARBA" id="ARBA00022448"/>
    </source>
</evidence>
<feature type="transmembrane region" description="Helical" evidence="7">
    <location>
        <begin position="180"/>
        <end position="199"/>
    </location>
</feature>
<feature type="transmembrane region" description="Helical" evidence="7">
    <location>
        <begin position="116"/>
        <end position="137"/>
    </location>
</feature>
<keyword evidence="5 7" id="KW-1133">Transmembrane helix</keyword>
<feature type="transmembrane region" description="Helical" evidence="7">
    <location>
        <begin position="266"/>
        <end position="284"/>
    </location>
</feature>
<dbReference type="SUPFAM" id="SSF103473">
    <property type="entry name" value="MFS general substrate transporter"/>
    <property type="match status" value="1"/>
</dbReference>
<dbReference type="STRING" id="1760988.SAMN02949497_2240"/>
<feature type="transmembrane region" description="Helical" evidence="7">
    <location>
        <begin position="58"/>
        <end position="75"/>
    </location>
</feature>
<reference evidence="9 10" key="1">
    <citation type="submission" date="2016-12" db="EMBL/GenBank/DDBJ databases">
        <authorList>
            <person name="Song W.-J."/>
            <person name="Kurnit D.M."/>
        </authorList>
    </citation>
    <scope>NUCLEOTIDE SEQUENCE [LARGE SCALE GENOMIC DNA]</scope>
    <source>
        <strain evidence="9 10">175</strain>
    </source>
</reference>
<dbReference type="GO" id="GO:0005886">
    <property type="term" value="C:plasma membrane"/>
    <property type="evidence" value="ECO:0007669"/>
    <property type="project" value="UniProtKB-SubCell"/>
</dbReference>
<evidence type="ECO:0000256" key="6">
    <source>
        <dbReference type="ARBA" id="ARBA00023136"/>
    </source>
</evidence>
<feature type="transmembrane region" description="Helical" evidence="7">
    <location>
        <begin position="320"/>
        <end position="342"/>
    </location>
</feature>
<evidence type="ECO:0000313" key="9">
    <source>
        <dbReference type="EMBL" id="SMF94901.1"/>
    </source>
</evidence>
<keyword evidence="6 7" id="KW-0472">Membrane</keyword>
<evidence type="ECO:0000256" key="4">
    <source>
        <dbReference type="ARBA" id="ARBA00022692"/>
    </source>
</evidence>
<protein>
    <submittedName>
        <fullName evidence="9">Predicted arabinose efflux permease, MFS family</fullName>
    </submittedName>
</protein>
<keyword evidence="10" id="KW-1185">Reference proteome</keyword>
<evidence type="ECO:0000256" key="3">
    <source>
        <dbReference type="ARBA" id="ARBA00022475"/>
    </source>
</evidence>
<evidence type="ECO:0000313" key="10">
    <source>
        <dbReference type="Proteomes" id="UP000192923"/>
    </source>
</evidence>
<dbReference type="EMBL" id="FXAM01000001">
    <property type="protein sequence ID" value="SMF94901.1"/>
    <property type="molecule type" value="Genomic_DNA"/>
</dbReference>
<sequence>MPQHLPQTQTSSPWAPLRQPVFRALWIAALASNIGTWMQDVGAGWLMTSLSTSPWMVALVQAATSLPIMLLALPSGALADIVDRRRLLLLAQGWMLLTAAVLGGLTLAGLTTAESLLGFTLALGLGSAFTFPAWAAIVPELVPRQDLHAAVALNGLAMNASRAVGPAVAGYLVALSSPGVVFLLNALSFLGIIAVLSRWKRPSNPSELPAERLAGAIRNGLRYVRHSRTMRSVLIRAGAFFFFGSASWALLPLWVRQGLHGGAGDYGLTLTAMGLGAVLGVFALPRLRGWMGIDVLQKSAATLYAAMLALLAWAPDLSWLAVAALVSGVAWLIAITCLQSVAQTALPAWVRARGLAWVMMVFMGGMAGGSLAWGRIATALSVPEALRMAAVGLALGVLATWRVRLLSREGVDLTRSMHWPAPAVDQTPEPDRGPVLVTVAYRVDPGHLAEFLGLMARQGAARRRSGAFYWQLFQDAAAGDAYLETFLTESWLEHLRQHERVTQAERVLQEKIRRCLLEPAGSPVVSHYLAVASGGSVACG</sequence>
<comment type="subcellular location">
    <subcellularLocation>
        <location evidence="1">Cell membrane</location>
        <topology evidence="1">Multi-pass membrane protein</topology>
    </subcellularLocation>
</comment>
<dbReference type="GO" id="GO:0022857">
    <property type="term" value="F:transmembrane transporter activity"/>
    <property type="evidence" value="ECO:0007669"/>
    <property type="project" value="InterPro"/>
</dbReference>
<dbReference type="InterPro" id="IPR020846">
    <property type="entry name" value="MFS_dom"/>
</dbReference>
<dbReference type="InterPro" id="IPR036259">
    <property type="entry name" value="MFS_trans_sf"/>
</dbReference>
<feature type="transmembrane region" description="Helical" evidence="7">
    <location>
        <begin position="385"/>
        <end position="403"/>
    </location>
</feature>
<accession>A0A1Y6CX07</accession>
<dbReference type="Proteomes" id="UP000192923">
    <property type="component" value="Unassembled WGS sequence"/>
</dbReference>